<proteinExistence type="predicted"/>
<organism evidence="1 2">
    <name type="scientific">Aspergillus japonicus CBS 114.51</name>
    <dbReference type="NCBI Taxonomy" id="1448312"/>
    <lineage>
        <taxon>Eukaryota</taxon>
        <taxon>Fungi</taxon>
        <taxon>Dikarya</taxon>
        <taxon>Ascomycota</taxon>
        <taxon>Pezizomycotina</taxon>
        <taxon>Eurotiomycetes</taxon>
        <taxon>Eurotiomycetidae</taxon>
        <taxon>Eurotiales</taxon>
        <taxon>Aspergillaceae</taxon>
        <taxon>Aspergillus</taxon>
        <taxon>Aspergillus subgen. Circumdati</taxon>
    </lineage>
</organism>
<dbReference type="AlphaFoldDB" id="A0A8T8WYU1"/>
<evidence type="ECO:0000313" key="1">
    <source>
        <dbReference type="EMBL" id="RAH80572.1"/>
    </source>
</evidence>
<reference evidence="1 2" key="1">
    <citation type="submission" date="2018-02" db="EMBL/GenBank/DDBJ databases">
        <title>The genomes of Aspergillus section Nigri reveals drivers in fungal speciation.</title>
        <authorList>
            <consortium name="DOE Joint Genome Institute"/>
            <person name="Vesth T.C."/>
            <person name="Nybo J."/>
            <person name="Theobald S."/>
            <person name="Brandl J."/>
            <person name="Frisvad J.C."/>
            <person name="Nielsen K.F."/>
            <person name="Lyhne E.K."/>
            <person name="Kogle M.E."/>
            <person name="Kuo A."/>
            <person name="Riley R."/>
            <person name="Clum A."/>
            <person name="Nolan M."/>
            <person name="Lipzen A."/>
            <person name="Salamov A."/>
            <person name="Henrissat B."/>
            <person name="Wiebenga A."/>
            <person name="De vries R.P."/>
            <person name="Grigoriev I.V."/>
            <person name="Mortensen U.H."/>
            <person name="Andersen M.R."/>
            <person name="Baker S.E."/>
        </authorList>
    </citation>
    <scope>NUCLEOTIDE SEQUENCE [LARGE SCALE GENOMIC DNA]</scope>
    <source>
        <strain evidence="1 2">CBS 114.51</strain>
    </source>
</reference>
<dbReference type="RefSeq" id="XP_025526466.1">
    <property type="nucleotide sequence ID" value="XM_025666040.1"/>
</dbReference>
<gene>
    <name evidence="1" type="ORF">BO86DRAFT_123781</name>
</gene>
<dbReference type="GeneID" id="37169732"/>
<protein>
    <submittedName>
        <fullName evidence="1">Uncharacterized protein</fullName>
    </submittedName>
</protein>
<accession>A0A8T8WYU1</accession>
<evidence type="ECO:0000313" key="2">
    <source>
        <dbReference type="Proteomes" id="UP000249497"/>
    </source>
</evidence>
<dbReference type="EMBL" id="KZ824802">
    <property type="protein sequence ID" value="RAH80572.1"/>
    <property type="molecule type" value="Genomic_DNA"/>
</dbReference>
<dbReference type="Proteomes" id="UP000249497">
    <property type="component" value="Unassembled WGS sequence"/>
</dbReference>
<keyword evidence="2" id="KW-1185">Reference proteome</keyword>
<sequence>MILEAYPLIKSAWISRGWPAGKCLAAARPLPRMICTSIFGALLALVSCNAAAHDLPCLIGANGRNAVGVLIMRTTRRDYMNCH</sequence>
<name>A0A8T8WYU1_ASPJA</name>